<proteinExistence type="predicted"/>
<evidence type="ECO:0000313" key="2">
    <source>
        <dbReference type="Proteomes" id="UP000326924"/>
    </source>
</evidence>
<name>A0A5J5EU01_9PEZI</name>
<dbReference type="EMBL" id="VXIS01000119">
    <property type="protein sequence ID" value="KAA8903348.1"/>
    <property type="molecule type" value="Genomic_DNA"/>
</dbReference>
<sequence>MKGMYSRCSEKPFINGVSIYTTHHGTSIAKREHEGTTEKRKSCFVHDSSASIANRTNQSVHKQEGTAHAHGASYTQLHQQHRCTLSLQREASTASRQSLIRDGQFAQISPFLETAALTPTPQARNRLGCVAVQVASRLETVLGHHDVSDIRPELS</sequence>
<reference evidence="1 2" key="1">
    <citation type="submission" date="2019-09" db="EMBL/GenBank/DDBJ databases">
        <title>Draft genome of the ectomycorrhizal ascomycete Sphaerosporella brunnea.</title>
        <authorList>
            <consortium name="DOE Joint Genome Institute"/>
            <person name="Benucci G.M."/>
            <person name="Marozzi G."/>
            <person name="Antonielli L."/>
            <person name="Sanchez S."/>
            <person name="Marco P."/>
            <person name="Wang X."/>
            <person name="Falini L.B."/>
            <person name="Barry K."/>
            <person name="Haridas S."/>
            <person name="Lipzen A."/>
            <person name="Labutti K."/>
            <person name="Grigoriev I.V."/>
            <person name="Murat C."/>
            <person name="Martin F."/>
            <person name="Albertini E."/>
            <person name="Donnini D."/>
            <person name="Bonito G."/>
        </authorList>
    </citation>
    <scope>NUCLEOTIDE SEQUENCE [LARGE SCALE GENOMIC DNA]</scope>
    <source>
        <strain evidence="1 2">Sb_GMNB300</strain>
    </source>
</reference>
<evidence type="ECO:0000313" key="1">
    <source>
        <dbReference type="EMBL" id="KAA8903348.1"/>
    </source>
</evidence>
<accession>A0A5J5EU01</accession>
<comment type="caution">
    <text evidence="1">The sequence shown here is derived from an EMBL/GenBank/DDBJ whole genome shotgun (WGS) entry which is preliminary data.</text>
</comment>
<dbReference type="AlphaFoldDB" id="A0A5J5EU01"/>
<dbReference type="Proteomes" id="UP000326924">
    <property type="component" value="Unassembled WGS sequence"/>
</dbReference>
<gene>
    <name evidence="1" type="ORF">FN846DRAFT_891179</name>
</gene>
<dbReference type="InParanoid" id="A0A5J5EU01"/>
<organism evidence="1 2">
    <name type="scientific">Sphaerosporella brunnea</name>
    <dbReference type="NCBI Taxonomy" id="1250544"/>
    <lineage>
        <taxon>Eukaryota</taxon>
        <taxon>Fungi</taxon>
        <taxon>Dikarya</taxon>
        <taxon>Ascomycota</taxon>
        <taxon>Pezizomycotina</taxon>
        <taxon>Pezizomycetes</taxon>
        <taxon>Pezizales</taxon>
        <taxon>Pyronemataceae</taxon>
        <taxon>Sphaerosporella</taxon>
    </lineage>
</organism>
<protein>
    <submittedName>
        <fullName evidence="1">Uncharacterized protein</fullName>
    </submittedName>
</protein>
<keyword evidence="2" id="KW-1185">Reference proteome</keyword>